<dbReference type="EMBL" id="BJNG01000017">
    <property type="protein sequence ID" value="GEC19995.1"/>
    <property type="molecule type" value="Genomic_DNA"/>
</dbReference>
<reference evidence="1 2" key="1">
    <citation type="submission" date="2019-06" db="EMBL/GenBank/DDBJ databases">
        <title>Whole genome shotgun sequence of Pseudonocardia hydrocarbonoxydans NBRC 14498.</title>
        <authorList>
            <person name="Hosoyama A."/>
            <person name="Uohara A."/>
            <person name="Ohji S."/>
            <person name="Ichikawa N."/>
        </authorList>
    </citation>
    <scope>NUCLEOTIDE SEQUENCE [LARGE SCALE GENOMIC DNA]</scope>
    <source>
        <strain evidence="1 2">NBRC 14498</strain>
    </source>
</reference>
<gene>
    <name evidence="1" type="ORF">PHY01_22780</name>
</gene>
<name>A0A4Y3WMI1_9PSEU</name>
<dbReference type="AlphaFoldDB" id="A0A4Y3WMI1"/>
<organism evidence="1 2">
    <name type="scientific">Pseudonocardia hydrocarbonoxydans</name>
    <dbReference type="NCBI Taxonomy" id="76726"/>
    <lineage>
        <taxon>Bacteria</taxon>
        <taxon>Bacillati</taxon>
        <taxon>Actinomycetota</taxon>
        <taxon>Actinomycetes</taxon>
        <taxon>Pseudonocardiales</taxon>
        <taxon>Pseudonocardiaceae</taxon>
        <taxon>Pseudonocardia</taxon>
    </lineage>
</organism>
<proteinExistence type="predicted"/>
<protein>
    <submittedName>
        <fullName evidence="1">Uncharacterized protein</fullName>
    </submittedName>
</protein>
<sequence>MVEQLPDVGGQARDPVAVVRLGGAAVATLVEGHDAAARREPGELVAEHRLGLAPAVQQHQRDAARRRVGVLEGELDAVAGREGRHGHSCVGVGAGQTARACNPPSTGSSAPVT</sequence>
<evidence type="ECO:0000313" key="1">
    <source>
        <dbReference type="EMBL" id="GEC19995.1"/>
    </source>
</evidence>
<comment type="caution">
    <text evidence="1">The sequence shown here is derived from an EMBL/GenBank/DDBJ whole genome shotgun (WGS) entry which is preliminary data.</text>
</comment>
<dbReference type="Proteomes" id="UP000320338">
    <property type="component" value="Unassembled WGS sequence"/>
</dbReference>
<accession>A0A4Y3WMI1</accession>
<keyword evidence="2" id="KW-1185">Reference proteome</keyword>
<evidence type="ECO:0000313" key="2">
    <source>
        <dbReference type="Proteomes" id="UP000320338"/>
    </source>
</evidence>